<reference evidence="4 5" key="1">
    <citation type="submission" date="2019-06" db="EMBL/GenBank/DDBJ databases">
        <title>Sequencing the genomes of 1000 actinobacteria strains.</title>
        <authorList>
            <person name="Klenk H.-P."/>
        </authorList>
    </citation>
    <scope>NUCLEOTIDE SEQUENCE [LARGE SCALE GENOMIC DNA]</scope>
    <source>
        <strain evidence="4 5">DSM 45679</strain>
    </source>
</reference>
<gene>
    <name evidence="4" type="ORF">FB471_1535</name>
</gene>
<feature type="transmembrane region" description="Helical" evidence="2">
    <location>
        <begin position="276"/>
        <end position="293"/>
    </location>
</feature>
<feature type="transmembrane region" description="Helical" evidence="2">
    <location>
        <begin position="352"/>
        <end position="371"/>
    </location>
</feature>
<keyword evidence="2" id="KW-0472">Membrane</keyword>
<dbReference type="AlphaFoldDB" id="A0A542DFI7"/>
<evidence type="ECO:0000313" key="4">
    <source>
        <dbReference type="EMBL" id="TQJ01819.1"/>
    </source>
</evidence>
<evidence type="ECO:0000256" key="1">
    <source>
        <dbReference type="SAM" id="MobiDB-lite"/>
    </source>
</evidence>
<name>A0A542DFI7_AMYCI</name>
<feature type="transmembrane region" description="Helical" evidence="2">
    <location>
        <begin position="222"/>
        <end position="239"/>
    </location>
</feature>
<keyword evidence="2" id="KW-0812">Transmembrane</keyword>
<evidence type="ECO:0000259" key="3">
    <source>
        <dbReference type="Pfam" id="PF26371"/>
    </source>
</evidence>
<feature type="region of interest" description="Disordered" evidence="1">
    <location>
        <begin position="1"/>
        <end position="26"/>
    </location>
</feature>
<feature type="transmembrane region" description="Helical" evidence="2">
    <location>
        <begin position="160"/>
        <end position="183"/>
    </location>
</feature>
<accession>A0A542DFI7</accession>
<feature type="domain" description="Terminal beta-(1-&gt;2)-arabinofuranosyltransferase C-terminal" evidence="3">
    <location>
        <begin position="442"/>
        <end position="558"/>
    </location>
</feature>
<feature type="transmembrane region" description="Helical" evidence="2">
    <location>
        <begin position="28"/>
        <end position="47"/>
    </location>
</feature>
<feature type="transmembrane region" description="Helical" evidence="2">
    <location>
        <begin position="300"/>
        <end position="320"/>
    </location>
</feature>
<feature type="transmembrane region" description="Helical" evidence="2">
    <location>
        <begin position="103"/>
        <end position="125"/>
    </location>
</feature>
<evidence type="ECO:0000256" key="2">
    <source>
        <dbReference type="SAM" id="Phobius"/>
    </source>
</evidence>
<feature type="compositionally biased region" description="Polar residues" evidence="1">
    <location>
        <begin position="1"/>
        <end position="17"/>
    </location>
</feature>
<sequence>MSLSVQHAVSAPISTGTEPVPRAPGSRWSRALCWSTVVIFAVLAWLARWMSDDGLIVLRTVRQLLAGNGPVFNIGERVETNTSVLWTALLTLLGGGTGLRLEWLAVGAGLVCSVTGLAFGLHAAWRLHGRAKAVAPAGALVVCVLPPFRDFATSGLETGLMMLWLGASWWLLVRCVLGAPARVWPVALVLGLGPLVRPELALFGIAGLIALLVALRPRPARAIGWLAVAGALPVVYQVFRMGYYGLLIPNTALAKEASMARWGRGWTYLADATGPYLLWIPLLALALAAGLLPRRGERRVLPLVLAPVLAGCALALYVLWVGGDFMHARMVLPPLFCLLLPVFVLPVTRRTLAALLVVPLWAVLAAGWLRVPYGPAIHDSTGISDERAFWSWVTGQPHPILAEDFAQVPMMSNPLHTFAERGEGTVVAADQGAWRAFPVAGDRATILTCCIGTVGMLTPLDVRVHDHIGLSNPLAAHVRPFPHGRPGHDKYLPSEWEVAAAGSPGERYGDARRALACPGIRRLLASVRHPLTFDRFWDNLTGAFDRSALRYSADPAETARACGAAPS</sequence>
<keyword evidence="2" id="KW-1133">Transmembrane helix</keyword>
<keyword evidence="4" id="KW-0808">Transferase</keyword>
<dbReference type="Pfam" id="PF26371">
    <property type="entry name" value="AftB_C"/>
    <property type="match status" value="1"/>
</dbReference>
<dbReference type="GO" id="GO:0016740">
    <property type="term" value="F:transferase activity"/>
    <property type="evidence" value="ECO:0007669"/>
    <property type="project" value="UniProtKB-KW"/>
</dbReference>
<organism evidence="4 5">
    <name type="scientific">Amycolatopsis cihanbeyliensis</name>
    <dbReference type="NCBI Taxonomy" id="1128664"/>
    <lineage>
        <taxon>Bacteria</taxon>
        <taxon>Bacillati</taxon>
        <taxon>Actinomycetota</taxon>
        <taxon>Actinomycetes</taxon>
        <taxon>Pseudonocardiales</taxon>
        <taxon>Pseudonocardiaceae</taxon>
        <taxon>Amycolatopsis</taxon>
    </lineage>
</organism>
<dbReference type="RefSeq" id="WP_246076286.1">
    <property type="nucleotide sequence ID" value="NZ_VFML01000001.1"/>
</dbReference>
<dbReference type="Proteomes" id="UP000320876">
    <property type="component" value="Unassembled WGS sequence"/>
</dbReference>
<dbReference type="InterPro" id="IPR058983">
    <property type="entry name" value="AftB_C"/>
</dbReference>
<feature type="transmembrane region" description="Helical" evidence="2">
    <location>
        <begin position="326"/>
        <end position="345"/>
    </location>
</feature>
<evidence type="ECO:0000313" key="5">
    <source>
        <dbReference type="Proteomes" id="UP000320876"/>
    </source>
</evidence>
<keyword evidence="5" id="KW-1185">Reference proteome</keyword>
<comment type="caution">
    <text evidence="4">The sequence shown here is derived from an EMBL/GenBank/DDBJ whole genome shotgun (WGS) entry which is preliminary data.</text>
</comment>
<feature type="transmembrane region" description="Helical" evidence="2">
    <location>
        <begin position="195"/>
        <end position="215"/>
    </location>
</feature>
<dbReference type="EMBL" id="VFML01000001">
    <property type="protein sequence ID" value="TQJ01819.1"/>
    <property type="molecule type" value="Genomic_DNA"/>
</dbReference>
<proteinExistence type="predicted"/>
<protein>
    <submittedName>
        <fullName evidence="4">Arabinofuranosyltransferase</fullName>
    </submittedName>
</protein>